<dbReference type="EC" id="3.5.4.1" evidence="2"/>
<dbReference type="InterPro" id="IPR032466">
    <property type="entry name" value="Metal_Hydrolase"/>
</dbReference>
<name>A0ABS2SQN1_9BACI</name>
<proteinExistence type="predicted"/>
<protein>
    <submittedName>
        <fullName evidence="2">Cytosine deaminase</fullName>
        <ecNumber evidence="2">3.5.4.1</ecNumber>
    </submittedName>
</protein>
<dbReference type="SUPFAM" id="SSF51556">
    <property type="entry name" value="Metallo-dependent hydrolases"/>
    <property type="match status" value="1"/>
</dbReference>
<dbReference type="Proteomes" id="UP001179280">
    <property type="component" value="Unassembled WGS sequence"/>
</dbReference>
<dbReference type="Gene3D" id="3.20.20.140">
    <property type="entry name" value="Metal-dependent hydrolases"/>
    <property type="match status" value="1"/>
</dbReference>
<dbReference type="RefSeq" id="WP_204463987.1">
    <property type="nucleotide sequence ID" value="NZ_JAFBCV010000001.1"/>
</dbReference>
<dbReference type="InterPro" id="IPR052349">
    <property type="entry name" value="Metallo-hydrolase_Enzymes"/>
</dbReference>
<reference evidence="2" key="1">
    <citation type="submission" date="2021-01" db="EMBL/GenBank/DDBJ databases">
        <title>Genomic Encyclopedia of Type Strains, Phase IV (KMG-IV): sequencing the most valuable type-strain genomes for metagenomic binning, comparative biology and taxonomic classification.</title>
        <authorList>
            <person name="Goeker M."/>
        </authorList>
    </citation>
    <scope>NUCLEOTIDE SEQUENCE</scope>
    <source>
        <strain evidence="2">DSM 21943</strain>
    </source>
</reference>
<dbReference type="GO" id="GO:0004131">
    <property type="term" value="F:cytosine deaminase activity"/>
    <property type="evidence" value="ECO:0007669"/>
    <property type="project" value="UniProtKB-EC"/>
</dbReference>
<evidence type="ECO:0000313" key="3">
    <source>
        <dbReference type="Proteomes" id="UP001179280"/>
    </source>
</evidence>
<keyword evidence="2" id="KW-0378">Hydrolase</keyword>
<feature type="domain" description="Amidohydrolase 3" evidence="1">
    <location>
        <begin position="38"/>
        <end position="399"/>
    </location>
</feature>
<dbReference type="EMBL" id="JAFBCV010000001">
    <property type="protein sequence ID" value="MBM7837135.1"/>
    <property type="molecule type" value="Genomic_DNA"/>
</dbReference>
<dbReference type="Pfam" id="PF07969">
    <property type="entry name" value="Amidohydro_3"/>
    <property type="match status" value="1"/>
</dbReference>
<accession>A0ABS2SQN1</accession>
<evidence type="ECO:0000259" key="1">
    <source>
        <dbReference type="Pfam" id="PF07969"/>
    </source>
</evidence>
<gene>
    <name evidence="2" type="ORF">JOC54_000366</name>
</gene>
<dbReference type="InterPro" id="IPR011059">
    <property type="entry name" value="Metal-dep_hydrolase_composite"/>
</dbReference>
<evidence type="ECO:0000313" key="2">
    <source>
        <dbReference type="EMBL" id="MBM7837135.1"/>
    </source>
</evidence>
<dbReference type="InterPro" id="IPR013108">
    <property type="entry name" value="Amidohydro_3"/>
</dbReference>
<dbReference type="PANTHER" id="PTHR32027:SF0">
    <property type="entry name" value="CYTOSINE DEAMINASE"/>
    <property type="match status" value="1"/>
</dbReference>
<dbReference type="NCBIfam" id="NF005748">
    <property type="entry name" value="PRK07572.1"/>
    <property type="match status" value="1"/>
</dbReference>
<dbReference type="NCBIfam" id="NF006685">
    <property type="entry name" value="PRK09230.1"/>
    <property type="match status" value="1"/>
</dbReference>
<keyword evidence="3" id="KW-1185">Reference proteome</keyword>
<dbReference type="SUPFAM" id="SSF51338">
    <property type="entry name" value="Composite domain of metallo-dependent hydrolases"/>
    <property type="match status" value="1"/>
</dbReference>
<dbReference type="CDD" id="cd01293">
    <property type="entry name" value="Bact_CD"/>
    <property type="match status" value="1"/>
</dbReference>
<dbReference type="PANTHER" id="PTHR32027">
    <property type="entry name" value="CYTOSINE DEAMINASE"/>
    <property type="match status" value="1"/>
</dbReference>
<organism evidence="2 3">
    <name type="scientific">Shouchella xiaoxiensis</name>
    <dbReference type="NCBI Taxonomy" id="766895"/>
    <lineage>
        <taxon>Bacteria</taxon>
        <taxon>Bacillati</taxon>
        <taxon>Bacillota</taxon>
        <taxon>Bacilli</taxon>
        <taxon>Bacillales</taxon>
        <taxon>Bacillaceae</taxon>
        <taxon>Shouchella</taxon>
    </lineage>
</organism>
<sequence>MIILNATLRNKEGRWNLRIQNGEFTSITQAPLDSEGEDVLDAGGSLLLPPFIEPHIHLDTTMTAGEPAWNRSGTLFEGIQRWSERKAFLTHEDVKERSKKALKWQVAQGIQHVRTHVDVTDPNLTALKALLEVKEEMAPYVNLQLVAFPQEGILSYPSGAELLEEALRMGADVVGGIPHFEFTREYGVESMKIAFDLAEKYDRLVDIHCDEIDDEQSRFVEVVAKEAYERGMGHLTTASHTTAMGSYNDAYTSKLFRLLSMSGINFVSNPLVNMHLQGRFDSYPKRRGLTRIKELTEAGLNVSFGHDDIFDPWYPLGTGNMLQVLHMGIHAAHMMGYDQIVDSIDFITTNSAKTLHIEDRYGIEEGKPADFILVDAENEYETIRKQATVTHSFKAGKQIAKTQPATAALFMKGEEEQINFKK</sequence>
<dbReference type="Gene3D" id="2.30.40.10">
    <property type="entry name" value="Urease, subunit C, domain 1"/>
    <property type="match status" value="1"/>
</dbReference>
<comment type="caution">
    <text evidence="2">The sequence shown here is derived from an EMBL/GenBank/DDBJ whole genome shotgun (WGS) entry which is preliminary data.</text>
</comment>